<reference evidence="10 11" key="1">
    <citation type="journal article" date="2011" name="Stand. Genomic Sci.">
        <title>Complete genome sequence of the gliding, heparinolytic Pedobacter saltans type strain (113).</title>
        <authorList>
            <person name="Liolios K."/>
            <person name="Sikorski J."/>
            <person name="Lu M."/>
            <person name="Nolan M."/>
            <person name="Lapidus A."/>
            <person name="Lucas S."/>
            <person name="Hammon N."/>
            <person name="Deshpande S."/>
            <person name="Cheng J.F."/>
            <person name="Tapia R."/>
            <person name="Han C."/>
            <person name="Goodwin L."/>
            <person name="Pitluck S."/>
            <person name="Huntemann M."/>
            <person name="Ivanova N."/>
            <person name="Pagani I."/>
            <person name="Mavromatis K."/>
            <person name="Ovchinikova G."/>
            <person name="Pati A."/>
            <person name="Chen A."/>
            <person name="Palaniappan K."/>
            <person name="Land M."/>
            <person name="Hauser L."/>
            <person name="Brambilla E.M."/>
            <person name="Kotsyurbenko O."/>
            <person name="Rohde M."/>
            <person name="Tindall B.J."/>
            <person name="Abt B."/>
            <person name="Goker M."/>
            <person name="Detter J.C."/>
            <person name="Woyke T."/>
            <person name="Bristow J."/>
            <person name="Eisen J.A."/>
            <person name="Markowitz V."/>
            <person name="Hugenholtz P."/>
            <person name="Klenk H.P."/>
            <person name="Kyrpides N.C."/>
        </authorList>
    </citation>
    <scope>NUCLEOTIDE SEQUENCE [LARGE SCALE GENOMIC DNA]</scope>
    <source>
        <strain evidence="11">ATCC 51119 / DSM 12145 / JCM 21818 / LMG 10337 / NBRC 100064 / NCIMB 13643</strain>
    </source>
</reference>
<keyword evidence="7 9" id="KW-0406">Ion transport</keyword>
<feature type="transmembrane region" description="Helical" evidence="9">
    <location>
        <begin position="425"/>
        <end position="447"/>
    </location>
</feature>
<evidence type="ECO:0000256" key="7">
    <source>
        <dbReference type="ARBA" id="ARBA00023065"/>
    </source>
</evidence>
<dbReference type="PANTHER" id="PTHR31998">
    <property type="entry name" value="K(+)-INSENSITIVE PYROPHOSPHATE-ENERGIZED PROTON PUMP"/>
    <property type="match status" value="1"/>
</dbReference>
<dbReference type="eggNOG" id="COG3808">
    <property type="taxonomic scope" value="Bacteria"/>
</dbReference>
<feature type="transmembrane region" description="Helical" evidence="9">
    <location>
        <begin position="86"/>
        <end position="109"/>
    </location>
</feature>
<comment type="activity regulation">
    <text evidence="9">Requires K(+) for maximal activity.</text>
</comment>
<keyword evidence="5 9" id="KW-1278">Translocase</keyword>
<proteinExistence type="inferred from homology"/>
<dbReference type="RefSeq" id="WP_013632970.1">
    <property type="nucleotide sequence ID" value="NC_015177.1"/>
</dbReference>
<keyword evidence="9" id="KW-0915">Sodium</keyword>
<feature type="transmembrane region" description="Helical" evidence="9">
    <location>
        <begin position="352"/>
        <end position="374"/>
    </location>
</feature>
<dbReference type="GO" id="GO:0012505">
    <property type="term" value="C:endomembrane system"/>
    <property type="evidence" value="ECO:0007669"/>
    <property type="project" value="UniProtKB-SubCell"/>
</dbReference>
<feature type="transmembrane region" description="Helical" evidence="9">
    <location>
        <begin position="395"/>
        <end position="419"/>
    </location>
</feature>
<feature type="transmembrane region" description="Helical" evidence="9">
    <location>
        <begin position="491"/>
        <end position="513"/>
    </location>
</feature>
<evidence type="ECO:0000313" key="11">
    <source>
        <dbReference type="Proteomes" id="UP000000310"/>
    </source>
</evidence>
<evidence type="ECO:0000256" key="4">
    <source>
        <dbReference type="ARBA" id="ARBA00022842"/>
    </source>
</evidence>
<dbReference type="AlphaFoldDB" id="F0S9D3"/>
<dbReference type="GO" id="GO:0004427">
    <property type="term" value="F:inorganic diphosphate phosphatase activity"/>
    <property type="evidence" value="ECO:0007669"/>
    <property type="project" value="UniProtKB-UniRule"/>
</dbReference>
<feature type="site" description="Determinant of potassium dependence" evidence="9">
    <location>
        <position position="485"/>
    </location>
</feature>
<dbReference type="GO" id="GO:0009678">
    <property type="term" value="F:diphosphate hydrolysis-driven proton transmembrane transporter activity"/>
    <property type="evidence" value="ECO:0007669"/>
    <property type="project" value="UniProtKB-UniRule"/>
</dbReference>
<evidence type="ECO:0000256" key="5">
    <source>
        <dbReference type="ARBA" id="ARBA00022967"/>
    </source>
</evidence>
<dbReference type="GO" id="GO:0030955">
    <property type="term" value="F:potassium ion binding"/>
    <property type="evidence" value="ECO:0007669"/>
    <property type="project" value="UniProtKB-UniRule"/>
</dbReference>
<dbReference type="KEGG" id="psn:Pedsa_1930"/>
<keyword evidence="10" id="KW-0378">Hydrolase</keyword>
<dbReference type="NCBIfam" id="NF001955">
    <property type="entry name" value="PRK00733.2-4"/>
    <property type="match status" value="1"/>
</dbReference>
<sequence length="735" mass="76864">MDFLQNNLIYIIPVLGLIGILVMVSKTIWINKQPTGDDNMNRLAGYIADGAMAFLKAEWKILSYFAIIAAIILAYSGTLVGTSSPLIAISFIIGAITSAFAGYIGMNIATKSNVRTTQAARSSLAKALQVSFTGGSVMGLGVAGLAILGLGSLFIVFYVLFVTSQGASVNGKEMETALEVLAGFSLGAESIALFARVGGGIYTKAADVGADLVGKVEAGIPEDDVRNPATIADNVGDNVGDVAGMGADLFGSYVATILATMVLGREIVSLDNFGGIAPILLPMLIAGLGLLFSIIGTLFVKIKNETDSVQAALNLGNWSSIILTAIASFFAVKWLLPQSMSIRGYDFTSTDVFLSIIVGLIVGALMSIITEYYTSIGKRPVQSIIRQSSTGHATNVIGGLAVGMESTMLPMIVLAGGIYGSYHFAGLYGVSIAAAGMMATTAMQLAIDAFGPIADNAGGIAEMSQLPDEVRGRTDNLDAVGNTTAATGKGFAIASAALTSLALFAAFVGVAGIDRIDIYKADVLAGLFVGGMIPFIFSSLCISAVGRAAMDMVNEVRRQFREIPGIMEYKARPEYEKCVAISTQASIREMMLPGAIALITPVVVGFIFGPEVLGGLLAGVTVSGVLMGMFQSNAGGAWDNAKKSFEKGVVIDGETHYKKSEPHKASVTGDTVGDPFKDTSGPSMNILIKLMSIVSLIIAPHIAVTDHKLAKHVDEPLVKTEIRLNYNNSSVKENK</sequence>
<feature type="transmembrane region" description="Helical" evidence="9">
    <location>
        <begin position="6"/>
        <end position="24"/>
    </location>
</feature>
<dbReference type="EC" id="7.2.3.1" evidence="9"/>
<comment type="subunit">
    <text evidence="9">Homodimer.</text>
</comment>
<dbReference type="OrthoDB" id="9808652at2"/>
<dbReference type="HOGENOM" id="CLU_008743_3_1_10"/>
<accession>F0S9D3</accession>
<feature type="transmembrane region" description="Helical" evidence="9">
    <location>
        <begin position="312"/>
        <end position="332"/>
    </location>
</feature>
<evidence type="ECO:0000256" key="3">
    <source>
        <dbReference type="ARBA" id="ARBA00022692"/>
    </source>
</evidence>
<dbReference type="PIRSF" id="PIRSF001265">
    <property type="entry name" value="H+-PPase"/>
    <property type="match status" value="1"/>
</dbReference>
<dbReference type="GO" id="GO:0006814">
    <property type="term" value="P:sodium ion transport"/>
    <property type="evidence" value="ECO:0007669"/>
    <property type="project" value="UniProtKB-UniRule"/>
</dbReference>
<keyword evidence="9" id="KW-1003">Cell membrane</keyword>
<evidence type="ECO:0000256" key="2">
    <source>
        <dbReference type="ARBA" id="ARBA00022448"/>
    </source>
</evidence>
<feature type="transmembrane region" description="Helical" evidence="9">
    <location>
        <begin position="590"/>
        <end position="609"/>
    </location>
</feature>
<evidence type="ECO:0000313" key="10">
    <source>
        <dbReference type="EMBL" id="ADY52483.1"/>
    </source>
</evidence>
<reference evidence="11" key="2">
    <citation type="submission" date="2011-02" db="EMBL/GenBank/DDBJ databases">
        <title>The complete genome of Pedobacter saltans DSM 12145.</title>
        <authorList>
            <consortium name="US DOE Joint Genome Institute (JGI-PGF)"/>
            <person name="Lucas S."/>
            <person name="Copeland A."/>
            <person name="Lapidus A."/>
            <person name="Bruce D."/>
            <person name="Goodwin L."/>
            <person name="Pitluck S."/>
            <person name="Kyrpides N."/>
            <person name="Mavromatis K."/>
            <person name="Pagani I."/>
            <person name="Ivanova N."/>
            <person name="Ovchinnikova G."/>
            <person name="Lu M."/>
            <person name="Detter J.C."/>
            <person name="Han C."/>
            <person name="Land M."/>
            <person name="Hauser L."/>
            <person name="Markowitz V."/>
            <person name="Cheng J.-F."/>
            <person name="Hugenholtz P."/>
            <person name="Woyke T."/>
            <person name="Wu D."/>
            <person name="Tindall B."/>
            <person name="Pomrenke H.G."/>
            <person name="Brambilla E."/>
            <person name="Klenk H.-P."/>
            <person name="Eisen J.A."/>
        </authorList>
    </citation>
    <scope>NUCLEOTIDE SEQUENCE [LARGE SCALE GENOMIC DNA]</scope>
    <source>
        <strain evidence="11">ATCC 51119 / DSM 12145 / JCM 21818 / LMG 10337 / NBRC 100064 / NCIMB 13643</strain>
    </source>
</reference>
<dbReference type="GO" id="GO:0005886">
    <property type="term" value="C:plasma membrane"/>
    <property type="evidence" value="ECO:0007669"/>
    <property type="project" value="UniProtKB-SubCell"/>
</dbReference>
<evidence type="ECO:0000256" key="6">
    <source>
        <dbReference type="ARBA" id="ARBA00022989"/>
    </source>
</evidence>
<keyword evidence="8 9" id="KW-0472">Membrane</keyword>
<dbReference type="InterPro" id="IPR004131">
    <property type="entry name" value="PPase-energised_H-pump"/>
</dbReference>
<protein>
    <recommendedName>
        <fullName evidence="9">Putative K(+)-stimulated pyrophosphate-energized sodium pump</fullName>
        <ecNumber evidence="9">7.2.3.1</ecNumber>
    </recommendedName>
    <alternativeName>
        <fullName evidence="9">Membrane-bound sodium-translocating pyrophosphatase</fullName>
    </alternativeName>
    <alternativeName>
        <fullName evidence="9">Pyrophosphate-energized inorganic pyrophosphatase</fullName>
        <shortName evidence="9">Na(+)-PPase</shortName>
    </alternativeName>
</protein>
<evidence type="ECO:0000256" key="8">
    <source>
        <dbReference type="ARBA" id="ARBA00023136"/>
    </source>
</evidence>
<dbReference type="Proteomes" id="UP000000310">
    <property type="component" value="Chromosome"/>
</dbReference>
<comment type="subcellular location">
    <subcellularLocation>
        <location evidence="9">Cell inner membrane</location>
        <topology evidence="9">Multi-pass membrane protein</topology>
    </subcellularLocation>
    <subcellularLocation>
        <location evidence="1">Endomembrane system</location>
        <topology evidence="1">Multi-pass membrane protein</topology>
    </subcellularLocation>
</comment>
<keyword evidence="4 9" id="KW-0460">Magnesium</keyword>
<comment type="similarity">
    <text evidence="9">Belongs to the H(+)-translocating pyrophosphatase (TC 3.A.10) family. K(+)-stimulated subfamily.</text>
</comment>
<dbReference type="HAMAP" id="MF_01129">
    <property type="entry name" value="PPase_energized_pump"/>
    <property type="match status" value="1"/>
</dbReference>
<keyword evidence="2 9" id="KW-0813">Transport</keyword>
<comment type="cofactor">
    <cofactor evidence="9">
        <name>Mg(2+)</name>
        <dbReference type="ChEBI" id="CHEBI:18420"/>
    </cofactor>
</comment>
<keyword evidence="9" id="KW-0630">Potassium</keyword>
<keyword evidence="11" id="KW-1185">Reference proteome</keyword>
<gene>
    <name evidence="9" type="primary">hppA</name>
    <name evidence="10" type="ordered locus">Pedsa_1930</name>
</gene>
<dbReference type="NCBIfam" id="NF001960">
    <property type="entry name" value="PRK00733.3-5"/>
    <property type="match status" value="1"/>
</dbReference>
<dbReference type="NCBIfam" id="TIGR01104">
    <property type="entry name" value="V_PPase"/>
    <property type="match status" value="1"/>
</dbReference>
<keyword evidence="3 9" id="KW-0812">Transmembrane</keyword>
<comment type="caution">
    <text evidence="9">Lacks conserved residue(s) required for the propagation of feature annotation.</text>
</comment>
<feature type="transmembrane region" description="Helical" evidence="9">
    <location>
        <begin position="525"/>
        <end position="549"/>
    </location>
</feature>
<keyword evidence="9" id="KW-0739">Sodium transport</keyword>
<feature type="transmembrane region" description="Helical" evidence="9">
    <location>
        <begin position="61"/>
        <end position="80"/>
    </location>
</feature>
<organism evidence="10 11">
    <name type="scientific">Pseudopedobacter saltans (strain ATCC 51119 / DSM 12145 / JCM 21818 / CCUG 39354 / LMG 10337 / NBRC 100064 / NCIMB 13643)</name>
    <name type="common">Pedobacter saltans</name>
    <dbReference type="NCBI Taxonomy" id="762903"/>
    <lineage>
        <taxon>Bacteria</taxon>
        <taxon>Pseudomonadati</taxon>
        <taxon>Bacteroidota</taxon>
        <taxon>Sphingobacteriia</taxon>
        <taxon>Sphingobacteriales</taxon>
        <taxon>Sphingobacteriaceae</taxon>
        <taxon>Pseudopedobacter</taxon>
    </lineage>
</organism>
<dbReference type="EMBL" id="CP002545">
    <property type="protein sequence ID" value="ADY52483.1"/>
    <property type="molecule type" value="Genomic_DNA"/>
</dbReference>
<keyword evidence="9" id="KW-0997">Cell inner membrane</keyword>
<comment type="catalytic activity">
    <reaction evidence="9">
        <text>Na(+)(in) + diphosphate + H2O = Na(+)(out) + 2 phosphate + H(+)</text>
        <dbReference type="Rhea" id="RHEA:57884"/>
        <dbReference type="ChEBI" id="CHEBI:15377"/>
        <dbReference type="ChEBI" id="CHEBI:15378"/>
        <dbReference type="ChEBI" id="CHEBI:29101"/>
        <dbReference type="ChEBI" id="CHEBI:33019"/>
        <dbReference type="ChEBI" id="CHEBI:43474"/>
        <dbReference type="EC" id="7.2.3.1"/>
    </reaction>
</comment>
<name>F0S9D3_PSESL</name>
<evidence type="ECO:0000256" key="9">
    <source>
        <dbReference type="HAMAP-Rule" id="MF_01129"/>
    </source>
</evidence>
<evidence type="ECO:0000256" key="1">
    <source>
        <dbReference type="ARBA" id="ARBA00004127"/>
    </source>
</evidence>
<dbReference type="STRING" id="762903.Pedsa_1930"/>
<dbReference type="GO" id="GO:0000287">
    <property type="term" value="F:magnesium ion binding"/>
    <property type="evidence" value="ECO:0007669"/>
    <property type="project" value="UniProtKB-UniRule"/>
</dbReference>
<feature type="transmembrane region" description="Helical" evidence="9">
    <location>
        <begin position="130"/>
        <end position="161"/>
    </location>
</feature>
<keyword evidence="6 9" id="KW-1133">Transmembrane helix</keyword>
<comment type="function">
    <text evidence="9">Sodium pump that utilizes the energy of pyrophosphate hydrolysis as the driving force for Na(+) movement across the membrane.</text>
</comment>
<dbReference type="Pfam" id="PF03030">
    <property type="entry name" value="H_PPase"/>
    <property type="match status" value="1"/>
</dbReference>
<feature type="transmembrane region" description="Helical" evidence="9">
    <location>
        <begin position="279"/>
        <end position="300"/>
    </location>
</feature>